<dbReference type="InterPro" id="IPR004410">
    <property type="entry name" value="Malonyl_CoA-ACP_transAc_FabD"/>
</dbReference>
<dbReference type="GO" id="GO:0004314">
    <property type="term" value="F:[acyl-carrier-protein] S-malonyltransferase activity"/>
    <property type="evidence" value="ECO:0007669"/>
    <property type="project" value="UniProtKB-EC"/>
</dbReference>
<evidence type="ECO:0000259" key="6">
    <source>
        <dbReference type="SMART" id="SM00827"/>
    </source>
</evidence>
<keyword evidence="1 4" id="KW-0808">Transferase</keyword>
<dbReference type="STRING" id="258515.SAMN05192585_13413"/>
<evidence type="ECO:0000256" key="5">
    <source>
        <dbReference type="PIRSR" id="PIRSR000446-1"/>
    </source>
</evidence>
<dbReference type="InterPro" id="IPR014043">
    <property type="entry name" value="Acyl_transferase_dom"/>
</dbReference>
<evidence type="ECO:0000313" key="8">
    <source>
        <dbReference type="Proteomes" id="UP000199182"/>
    </source>
</evidence>
<organism evidence="7 8">
    <name type="scientific">Acetanaerobacterium elongatum</name>
    <dbReference type="NCBI Taxonomy" id="258515"/>
    <lineage>
        <taxon>Bacteria</taxon>
        <taxon>Bacillati</taxon>
        <taxon>Bacillota</taxon>
        <taxon>Clostridia</taxon>
        <taxon>Eubacteriales</taxon>
        <taxon>Oscillospiraceae</taxon>
        <taxon>Acetanaerobacterium</taxon>
    </lineage>
</organism>
<dbReference type="InterPro" id="IPR016035">
    <property type="entry name" value="Acyl_Trfase/lysoPLipase"/>
</dbReference>
<dbReference type="Proteomes" id="UP000199182">
    <property type="component" value="Unassembled WGS sequence"/>
</dbReference>
<name>A0A1H0EKD6_9FIRM</name>
<accession>A0A1H0EKD6</accession>
<dbReference type="Pfam" id="PF00698">
    <property type="entry name" value="Acyl_transf_1"/>
    <property type="match status" value="1"/>
</dbReference>
<dbReference type="AlphaFoldDB" id="A0A1H0EKD6"/>
<proteinExistence type="inferred from homology"/>
<feature type="active site" evidence="5">
    <location>
        <position position="90"/>
    </location>
</feature>
<protein>
    <recommendedName>
        <fullName evidence="4">Malonyl CoA-acyl carrier protein transacylase</fullName>
        <ecNumber evidence="4">2.3.1.39</ecNumber>
    </recommendedName>
</protein>
<dbReference type="NCBIfam" id="TIGR00128">
    <property type="entry name" value="fabD"/>
    <property type="match status" value="1"/>
</dbReference>
<comment type="similarity">
    <text evidence="4">Belongs to the fabD family.</text>
</comment>
<dbReference type="Gene3D" id="3.40.366.10">
    <property type="entry name" value="Malonyl-Coenzyme A Acyl Carrier Protein, domain 2"/>
    <property type="match status" value="1"/>
</dbReference>
<dbReference type="PIRSF" id="PIRSF000446">
    <property type="entry name" value="Mct"/>
    <property type="match status" value="1"/>
</dbReference>
<keyword evidence="2 4" id="KW-0012">Acyltransferase</keyword>
<dbReference type="PANTHER" id="PTHR42681">
    <property type="entry name" value="MALONYL-COA-ACYL CARRIER PROTEIN TRANSACYLASE, MITOCHONDRIAL"/>
    <property type="match status" value="1"/>
</dbReference>
<evidence type="ECO:0000256" key="2">
    <source>
        <dbReference type="ARBA" id="ARBA00023315"/>
    </source>
</evidence>
<dbReference type="InterPro" id="IPR050858">
    <property type="entry name" value="Mal-CoA-ACP_Trans/PKS_FabD"/>
</dbReference>
<dbReference type="InterPro" id="IPR016036">
    <property type="entry name" value="Malonyl_transacylase_ACP-bd"/>
</dbReference>
<dbReference type="GO" id="GO:0005829">
    <property type="term" value="C:cytosol"/>
    <property type="evidence" value="ECO:0007669"/>
    <property type="project" value="TreeGrafter"/>
</dbReference>
<dbReference type="Gene3D" id="3.30.70.250">
    <property type="entry name" value="Malonyl-CoA ACP transacylase, ACP-binding"/>
    <property type="match status" value="1"/>
</dbReference>
<keyword evidence="8" id="KW-1185">Reference proteome</keyword>
<dbReference type="SMART" id="SM00827">
    <property type="entry name" value="PKS_AT"/>
    <property type="match status" value="1"/>
</dbReference>
<sequence length="308" mass="32648">MKIAFLFSGQGSQYPGMGLELYSSFDRVKSIYETGSKILGYDLAALSFEGSAEEIAKTAVSQPLIYAMSLSCLEAAKSKGITPAFCAGHSLGEYAALTACGVFDIETGFRVIAKRAEAMQRAADSNEGAMYAIIGLGADEIAGVCAQCDGYVVPVNFNSTAQTVIAGEEQAARMAADKLAQNGGRVIRLGVSSAFHSKLMQEASAELKTFLADITYCQPTVPFYSNITGQRLQKFENIADYLSTHVVSPVRFTDELAAMSQDGADAFLELGPGKTLTGFVKKTLKGTEACNIEDLQSLEKAAAALIKG</sequence>
<feature type="domain" description="Malonyl-CoA:ACP transacylase (MAT)" evidence="6">
    <location>
        <begin position="6"/>
        <end position="308"/>
    </location>
</feature>
<reference evidence="7 8" key="1">
    <citation type="submission" date="2016-10" db="EMBL/GenBank/DDBJ databases">
        <authorList>
            <person name="de Groot N.N."/>
        </authorList>
    </citation>
    <scope>NUCLEOTIDE SEQUENCE [LARGE SCALE GENOMIC DNA]</scope>
    <source>
        <strain evidence="7 8">CGMCC 1.5012</strain>
    </source>
</reference>
<evidence type="ECO:0000256" key="3">
    <source>
        <dbReference type="ARBA" id="ARBA00048462"/>
    </source>
</evidence>
<evidence type="ECO:0000256" key="1">
    <source>
        <dbReference type="ARBA" id="ARBA00022679"/>
    </source>
</evidence>
<dbReference type="EMBL" id="FNID01000034">
    <property type="protein sequence ID" value="SDN82803.1"/>
    <property type="molecule type" value="Genomic_DNA"/>
</dbReference>
<evidence type="ECO:0000256" key="4">
    <source>
        <dbReference type="PIRNR" id="PIRNR000446"/>
    </source>
</evidence>
<dbReference type="InterPro" id="IPR001227">
    <property type="entry name" value="Ac_transferase_dom_sf"/>
</dbReference>
<comment type="catalytic activity">
    <reaction evidence="3 4">
        <text>holo-[ACP] + malonyl-CoA = malonyl-[ACP] + CoA</text>
        <dbReference type="Rhea" id="RHEA:41792"/>
        <dbReference type="Rhea" id="RHEA-COMP:9623"/>
        <dbReference type="Rhea" id="RHEA-COMP:9685"/>
        <dbReference type="ChEBI" id="CHEBI:57287"/>
        <dbReference type="ChEBI" id="CHEBI:57384"/>
        <dbReference type="ChEBI" id="CHEBI:64479"/>
        <dbReference type="ChEBI" id="CHEBI:78449"/>
        <dbReference type="EC" id="2.3.1.39"/>
    </reaction>
</comment>
<dbReference type="PANTHER" id="PTHR42681:SF1">
    <property type="entry name" value="MALONYL-COA-ACYL CARRIER PROTEIN TRANSACYLASE, MITOCHONDRIAL"/>
    <property type="match status" value="1"/>
</dbReference>
<dbReference type="EC" id="2.3.1.39" evidence="4"/>
<dbReference type="SUPFAM" id="SSF52151">
    <property type="entry name" value="FabD/lysophospholipase-like"/>
    <property type="match status" value="1"/>
</dbReference>
<dbReference type="RefSeq" id="WP_205408696.1">
    <property type="nucleotide sequence ID" value="NZ_FNID01000034.1"/>
</dbReference>
<dbReference type="SUPFAM" id="SSF55048">
    <property type="entry name" value="Probable ACP-binding domain of malonyl-CoA ACP transacylase"/>
    <property type="match status" value="1"/>
</dbReference>
<dbReference type="GO" id="GO:0006633">
    <property type="term" value="P:fatty acid biosynthetic process"/>
    <property type="evidence" value="ECO:0007669"/>
    <property type="project" value="TreeGrafter"/>
</dbReference>
<evidence type="ECO:0000313" key="7">
    <source>
        <dbReference type="EMBL" id="SDN82803.1"/>
    </source>
</evidence>
<gene>
    <name evidence="7" type="ORF">SAMN05192585_13413</name>
</gene>
<dbReference type="InterPro" id="IPR024925">
    <property type="entry name" value="Malonyl_CoA-ACP_transAc"/>
</dbReference>
<feature type="active site" evidence="5">
    <location>
        <position position="196"/>
    </location>
</feature>